<keyword evidence="11" id="KW-1185">Reference proteome</keyword>
<keyword evidence="4 6" id="KW-0573">Peptidoglycan synthesis</keyword>
<dbReference type="GO" id="GO:0018104">
    <property type="term" value="P:peptidoglycan-protein cross-linking"/>
    <property type="evidence" value="ECO:0007669"/>
    <property type="project" value="TreeGrafter"/>
</dbReference>
<dbReference type="PANTHER" id="PTHR30582">
    <property type="entry name" value="L,D-TRANSPEPTIDASE"/>
    <property type="match status" value="1"/>
</dbReference>
<feature type="active site" description="Nucleophile" evidence="6">
    <location>
        <position position="274"/>
    </location>
</feature>
<evidence type="ECO:0000256" key="7">
    <source>
        <dbReference type="SAM" id="MobiDB-lite"/>
    </source>
</evidence>
<evidence type="ECO:0000256" key="3">
    <source>
        <dbReference type="ARBA" id="ARBA00022960"/>
    </source>
</evidence>
<evidence type="ECO:0000256" key="6">
    <source>
        <dbReference type="PROSITE-ProRule" id="PRU01373"/>
    </source>
</evidence>
<proteinExistence type="predicted"/>
<evidence type="ECO:0000313" key="11">
    <source>
        <dbReference type="Proteomes" id="UP000559182"/>
    </source>
</evidence>
<dbReference type="CDD" id="cd16913">
    <property type="entry name" value="YkuD_like"/>
    <property type="match status" value="1"/>
</dbReference>
<comment type="caution">
    <text evidence="10">The sequence shown here is derived from an EMBL/GenBank/DDBJ whole genome shotgun (WGS) entry which is preliminary data.</text>
</comment>
<dbReference type="GO" id="GO:0071972">
    <property type="term" value="F:peptidoglycan L,D-transpeptidase activity"/>
    <property type="evidence" value="ECO:0007669"/>
    <property type="project" value="TreeGrafter"/>
</dbReference>
<dbReference type="InterPro" id="IPR005490">
    <property type="entry name" value="LD_TPept_cat_dom"/>
</dbReference>
<dbReference type="SUPFAM" id="SSF141523">
    <property type="entry name" value="L,D-transpeptidase catalytic domain-like"/>
    <property type="match status" value="1"/>
</dbReference>
<dbReference type="AlphaFoldDB" id="A0A839N894"/>
<evidence type="ECO:0000256" key="4">
    <source>
        <dbReference type="ARBA" id="ARBA00022984"/>
    </source>
</evidence>
<dbReference type="GO" id="GO:0016740">
    <property type="term" value="F:transferase activity"/>
    <property type="evidence" value="ECO:0007669"/>
    <property type="project" value="UniProtKB-KW"/>
</dbReference>
<name>A0A839N894_9MICO</name>
<feature type="active site" description="Proton donor/acceptor" evidence="6">
    <location>
        <position position="258"/>
    </location>
</feature>
<evidence type="ECO:0000256" key="2">
    <source>
        <dbReference type="ARBA" id="ARBA00022679"/>
    </source>
</evidence>
<dbReference type="InterPro" id="IPR038063">
    <property type="entry name" value="Transpep_catalytic_dom"/>
</dbReference>
<evidence type="ECO:0000313" key="10">
    <source>
        <dbReference type="EMBL" id="MBB2893988.1"/>
    </source>
</evidence>
<comment type="pathway">
    <text evidence="1 6">Cell wall biogenesis; peptidoglycan biosynthesis.</text>
</comment>
<dbReference type="PANTHER" id="PTHR30582:SF2">
    <property type="entry name" value="L,D-TRANSPEPTIDASE YCIB-RELATED"/>
    <property type="match status" value="1"/>
</dbReference>
<keyword evidence="3 6" id="KW-0133">Cell shape</keyword>
<dbReference type="Gene3D" id="2.40.440.10">
    <property type="entry name" value="L,D-transpeptidase catalytic domain-like"/>
    <property type="match status" value="1"/>
</dbReference>
<keyword evidence="2" id="KW-0808">Transferase</keyword>
<accession>A0A839N894</accession>
<dbReference type="GO" id="GO:0071555">
    <property type="term" value="P:cell wall organization"/>
    <property type="evidence" value="ECO:0007669"/>
    <property type="project" value="UniProtKB-UniRule"/>
</dbReference>
<feature type="domain" description="L,D-TPase catalytic" evidence="9">
    <location>
        <begin position="179"/>
        <end position="297"/>
    </location>
</feature>
<organism evidence="10 11">
    <name type="scientific">Flexivirga oryzae</name>
    <dbReference type="NCBI Taxonomy" id="1794944"/>
    <lineage>
        <taxon>Bacteria</taxon>
        <taxon>Bacillati</taxon>
        <taxon>Actinomycetota</taxon>
        <taxon>Actinomycetes</taxon>
        <taxon>Micrococcales</taxon>
        <taxon>Dermacoccaceae</taxon>
        <taxon>Flexivirga</taxon>
    </lineage>
</organism>
<dbReference type="UniPathway" id="UPA00219"/>
<evidence type="ECO:0000256" key="8">
    <source>
        <dbReference type="SAM" id="Phobius"/>
    </source>
</evidence>
<evidence type="ECO:0000259" key="9">
    <source>
        <dbReference type="PROSITE" id="PS52029"/>
    </source>
</evidence>
<keyword evidence="8" id="KW-0812">Transmembrane</keyword>
<dbReference type="EMBL" id="JACHVQ010000004">
    <property type="protein sequence ID" value="MBB2893988.1"/>
    <property type="molecule type" value="Genomic_DNA"/>
</dbReference>
<feature type="region of interest" description="Disordered" evidence="7">
    <location>
        <begin position="51"/>
        <end position="71"/>
    </location>
</feature>
<evidence type="ECO:0000256" key="1">
    <source>
        <dbReference type="ARBA" id="ARBA00004752"/>
    </source>
</evidence>
<dbReference type="PROSITE" id="PS52029">
    <property type="entry name" value="LD_TPASE"/>
    <property type="match status" value="1"/>
</dbReference>
<dbReference type="Pfam" id="PF03734">
    <property type="entry name" value="YkuD"/>
    <property type="match status" value="1"/>
</dbReference>
<dbReference type="RefSeq" id="WP_183322450.1">
    <property type="nucleotide sequence ID" value="NZ_JACHVQ010000004.1"/>
</dbReference>
<keyword evidence="10" id="KW-0449">Lipoprotein</keyword>
<feature type="compositionally biased region" description="Polar residues" evidence="7">
    <location>
        <begin position="51"/>
        <end position="60"/>
    </location>
</feature>
<keyword evidence="8" id="KW-0472">Membrane</keyword>
<reference evidence="10 11" key="1">
    <citation type="submission" date="2020-08" db="EMBL/GenBank/DDBJ databases">
        <title>Sequencing the genomes of 1000 actinobacteria strains.</title>
        <authorList>
            <person name="Klenk H.-P."/>
        </authorList>
    </citation>
    <scope>NUCLEOTIDE SEQUENCE [LARGE SCALE GENOMIC DNA]</scope>
    <source>
        <strain evidence="10 11">DSM 105369</strain>
    </source>
</reference>
<feature type="transmembrane region" description="Helical" evidence="8">
    <location>
        <begin position="20"/>
        <end position="41"/>
    </location>
</feature>
<keyword evidence="5 6" id="KW-0961">Cell wall biogenesis/degradation</keyword>
<sequence length="298" mass="30269">MTQPGRHRGGGGSSPLGAVGMSAAGVVAGFVIVALVVFFGVKVFGHDGNDPTASSPTNSQGANGTGGTGAAVIPVPDVPKSVLAKLPRATTDGKVSKAPIDLTSASDGRTIEVAQDMPAFAEPGADPIAVIPDKQIGSTTWLPVIRTQAGWAQVRLPSRPNGATAWIPEAGLGQARTKWAVTVKLDKGTITVTHDGTSKGTWPIGQGKPSTPTPVGQTFLLSGFVDPEQNFSPVIYALGAHSDTLDSYGGGPGTVAVHGWPTEDGRNGHVSHGCVRVPDAALKLFAKLPTGTPVDIVA</sequence>
<dbReference type="Proteomes" id="UP000559182">
    <property type="component" value="Unassembled WGS sequence"/>
</dbReference>
<evidence type="ECO:0000256" key="5">
    <source>
        <dbReference type="ARBA" id="ARBA00023316"/>
    </source>
</evidence>
<keyword evidence="8" id="KW-1133">Transmembrane helix</keyword>
<gene>
    <name evidence="10" type="ORF">FHU39_004024</name>
</gene>
<protein>
    <submittedName>
        <fullName evidence="10">Lipoprotein-anchoring transpeptidase ErfK/SrfK</fullName>
    </submittedName>
</protein>
<dbReference type="GO" id="GO:0005576">
    <property type="term" value="C:extracellular region"/>
    <property type="evidence" value="ECO:0007669"/>
    <property type="project" value="TreeGrafter"/>
</dbReference>
<dbReference type="InterPro" id="IPR050979">
    <property type="entry name" value="LD-transpeptidase"/>
</dbReference>
<dbReference type="GO" id="GO:0008360">
    <property type="term" value="P:regulation of cell shape"/>
    <property type="evidence" value="ECO:0007669"/>
    <property type="project" value="UniProtKB-UniRule"/>
</dbReference>